<accession>A0A1Y2F134</accession>
<organism evidence="10 11">
    <name type="scientific">Protomyces lactucae-debilis</name>
    <dbReference type="NCBI Taxonomy" id="2754530"/>
    <lineage>
        <taxon>Eukaryota</taxon>
        <taxon>Fungi</taxon>
        <taxon>Dikarya</taxon>
        <taxon>Ascomycota</taxon>
        <taxon>Taphrinomycotina</taxon>
        <taxon>Taphrinomycetes</taxon>
        <taxon>Taphrinales</taxon>
        <taxon>Protomycetaceae</taxon>
        <taxon>Protomyces</taxon>
    </lineage>
</organism>
<dbReference type="OrthoDB" id="3561359at2759"/>
<feature type="transmembrane region" description="Helical" evidence="7">
    <location>
        <begin position="138"/>
        <end position="159"/>
    </location>
</feature>
<feature type="non-terminal residue" evidence="10">
    <location>
        <position position="445"/>
    </location>
</feature>
<dbReference type="Proteomes" id="UP000193685">
    <property type="component" value="Unassembled WGS sequence"/>
</dbReference>
<feature type="non-terminal residue" evidence="10">
    <location>
        <position position="1"/>
    </location>
</feature>
<evidence type="ECO:0000256" key="1">
    <source>
        <dbReference type="ARBA" id="ARBA00004141"/>
    </source>
</evidence>
<feature type="transmembrane region" description="Helical" evidence="7">
    <location>
        <begin position="281"/>
        <end position="299"/>
    </location>
</feature>
<dbReference type="OMA" id="HELQAPM"/>
<comment type="similarity">
    <text evidence="6">Belongs to the major facilitator superfamily. CAR1 family.</text>
</comment>
<feature type="transmembrane region" description="Helical" evidence="7">
    <location>
        <begin position="171"/>
        <end position="191"/>
    </location>
</feature>
<dbReference type="PANTHER" id="PTHR23502">
    <property type="entry name" value="MAJOR FACILITATOR SUPERFAMILY"/>
    <property type="match status" value="1"/>
</dbReference>
<feature type="transmembrane region" description="Helical" evidence="7">
    <location>
        <begin position="353"/>
        <end position="378"/>
    </location>
</feature>
<dbReference type="GO" id="GO:0042908">
    <property type="term" value="P:xenobiotic transport"/>
    <property type="evidence" value="ECO:0007669"/>
    <property type="project" value="UniProtKB-ARBA"/>
</dbReference>
<protein>
    <submittedName>
        <fullName evidence="10">Major facilitator superfamily domain-containing protein</fullName>
    </submittedName>
</protein>
<comment type="caution">
    <text evidence="10">The sequence shown here is derived from an EMBL/GenBank/DDBJ whole genome shotgun (WGS) entry which is preliminary data.</text>
</comment>
<reference evidence="10 11" key="1">
    <citation type="submission" date="2016-07" db="EMBL/GenBank/DDBJ databases">
        <title>Pervasive Adenine N6-methylation of Active Genes in Fungi.</title>
        <authorList>
            <consortium name="DOE Joint Genome Institute"/>
            <person name="Mondo S.J."/>
            <person name="Dannebaum R.O."/>
            <person name="Kuo R.C."/>
            <person name="Labutti K."/>
            <person name="Haridas S."/>
            <person name="Kuo A."/>
            <person name="Salamov A."/>
            <person name="Ahrendt S.R."/>
            <person name="Lipzen A."/>
            <person name="Sullivan W."/>
            <person name="Andreopoulos W.B."/>
            <person name="Clum A."/>
            <person name="Lindquist E."/>
            <person name="Daum C."/>
            <person name="Ramamoorthy G.K."/>
            <person name="Gryganskyi A."/>
            <person name="Culley D."/>
            <person name="Magnuson J.K."/>
            <person name="James T.Y."/>
            <person name="O'Malley M.A."/>
            <person name="Stajich J.E."/>
            <person name="Spatafora J.W."/>
            <person name="Visel A."/>
            <person name="Grigoriev I.V."/>
        </authorList>
    </citation>
    <scope>NUCLEOTIDE SEQUENCE [LARGE SCALE GENOMIC DNA]</scope>
    <source>
        <strain evidence="10 11">12-1054</strain>
    </source>
</reference>
<dbReference type="AlphaFoldDB" id="A0A1Y2F134"/>
<dbReference type="PROSITE" id="PS00216">
    <property type="entry name" value="SUGAR_TRANSPORT_1"/>
    <property type="match status" value="1"/>
</dbReference>
<comment type="subcellular location">
    <subcellularLocation>
        <location evidence="1">Membrane</location>
        <topology evidence="1">Multi-pass membrane protein</topology>
    </subcellularLocation>
</comment>
<evidence type="ECO:0000256" key="5">
    <source>
        <dbReference type="ARBA" id="ARBA00023136"/>
    </source>
</evidence>
<dbReference type="GO" id="GO:0005886">
    <property type="term" value="C:plasma membrane"/>
    <property type="evidence" value="ECO:0007669"/>
    <property type="project" value="TreeGrafter"/>
</dbReference>
<feature type="transmembrane region" description="Helical" evidence="7">
    <location>
        <begin position="53"/>
        <end position="71"/>
    </location>
</feature>
<dbReference type="EMBL" id="MCFI01000020">
    <property type="protein sequence ID" value="ORY77417.1"/>
    <property type="molecule type" value="Genomic_DNA"/>
</dbReference>
<keyword evidence="3 7" id="KW-0812">Transmembrane</keyword>
<keyword evidence="2" id="KW-0813">Transport</keyword>
<dbReference type="Gene3D" id="1.20.1250.20">
    <property type="entry name" value="MFS general substrate transporter like domains"/>
    <property type="match status" value="1"/>
</dbReference>
<feature type="transmembrane region" description="Helical" evidence="7">
    <location>
        <begin position="320"/>
        <end position="341"/>
    </location>
</feature>
<feature type="transmembrane region" description="Helical" evidence="7">
    <location>
        <begin position="108"/>
        <end position="126"/>
    </location>
</feature>
<evidence type="ECO:0000256" key="6">
    <source>
        <dbReference type="ARBA" id="ARBA00038347"/>
    </source>
</evidence>
<dbReference type="FunFam" id="1.20.1250.20:FF:000082">
    <property type="entry name" value="MFS multidrug transporter, putative"/>
    <property type="match status" value="1"/>
</dbReference>
<evidence type="ECO:0000256" key="7">
    <source>
        <dbReference type="SAM" id="Phobius"/>
    </source>
</evidence>
<evidence type="ECO:0000313" key="11">
    <source>
        <dbReference type="Proteomes" id="UP000193685"/>
    </source>
</evidence>
<evidence type="ECO:0000256" key="2">
    <source>
        <dbReference type="ARBA" id="ARBA00022448"/>
    </source>
</evidence>
<feature type="chain" id="PRO_5012802025" evidence="8">
    <location>
        <begin position="31"/>
        <end position="445"/>
    </location>
</feature>
<keyword evidence="11" id="KW-1185">Reference proteome</keyword>
<proteinExistence type="inferred from homology"/>
<dbReference type="InterPro" id="IPR005829">
    <property type="entry name" value="Sugar_transporter_CS"/>
</dbReference>
<name>A0A1Y2F134_PROLT</name>
<evidence type="ECO:0000256" key="8">
    <source>
        <dbReference type="SAM" id="SignalP"/>
    </source>
</evidence>
<dbReference type="GeneID" id="63783886"/>
<keyword evidence="8" id="KW-0732">Signal</keyword>
<dbReference type="SUPFAM" id="SSF103473">
    <property type="entry name" value="MFS general substrate transporter"/>
    <property type="match status" value="1"/>
</dbReference>
<evidence type="ECO:0000256" key="4">
    <source>
        <dbReference type="ARBA" id="ARBA00022989"/>
    </source>
</evidence>
<dbReference type="InterPro" id="IPR011701">
    <property type="entry name" value="MFS"/>
</dbReference>
<dbReference type="PANTHER" id="PTHR23502:SF7">
    <property type="entry name" value="DRUG_PROTON ANTIPORTER YHK8-RELATED"/>
    <property type="match status" value="1"/>
</dbReference>
<feature type="transmembrane region" description="Helical" evidence="7">
    <location>
        <begin position="244"/>
        <end position="269"/>
    </location>
</feature>
<dbReference type="InterPro" id="IPR036259">
    <property type="entry name" value="MFS_trans_sf"/>
</dbReference>
<keyword evidence="4 7" id="KW-1133">Transmembrane helix</keyword>
<feature type="transmembrane region" description="Helical" evidence="7">
    <location>
        <begin position="83"/>
        <end position="102"/>
    </location>
</feature>
<sequence>DDPRNPQNFSSGKKWLLTLILLSGSSCVACDSSIYTSTYAQIIPEFGTNQNVATLGLTLFIFGLGIGPLFLAPLSEFYGRRPIYLISFGLFFVWQIPCAFAQNIETMLIVRFLAGLSSSPGLSIAGGSVSDCFEGRALAFPMALYSASPFLGPVIGPLVGGYINQYTHWRWTFYVMMVWTFLLWLGIIFFVPETFAPALLVKIARERRAAGENVQAPLEVSDKTIPQTILTNLKRPFILLIEPIVLLLNTWTSVLLAILYLFFGAFPIVFREEHNFTQAQIGLSFLGILVGIGLGVLTIPTYWTNQQSKLFAKHGNKPEIMLLPAMLGSILGPLGLLLFAFTLRSNYHWSAPIISTIPFGMAVILVFSSVFAFLVRAYTPWAASALASNSVERSLLAGIFPLFGRQLYENLGNMWASALLAFIVLAMLPLPFLFYVKGEKIRAKS</sequence>
<dbReference type="CDD" id="cd17323">
    <property type="entry name" value="MFS_Tpo1_MDR_like"/>
    <property type="match status" value="1"/>
</dbReference>
<feature type="transmembrane region" description="Helical" evidence="7">
    <location>
        <begin position="414"/>
        <end position="436"/>
    </location>
</feature>
<keyword evidence="5 7" id="KW-0472">Membrane</keyword>
<dbReference type="Pfam" id="PF07690">
    <property type="entry name" value="MFS_1"/>
    <property type="match status" value="1"/>
</dbReference>
<dbReference type="RefSeq" id="XP_040723038.1">
    <property type="nucleotide sequence ID" value="XM_040867287.1"/>
</dbReference>
<feature type="signal peptide" evidence="8">
    <location>
        <begin position="1"/>
        <end position="30"/>
    </location>
</feature>
<evidence type="ECO:0000259" key="9">
    <source>
        <dbReference type="PROSITE" id="PS50850"/>
    </source>
</evidence>
<dbReference type="STRING" id="56484.A0A1Y2F134"/>
<feature type="domain" description="Major facilitator superfamily (MFS) profile" evidence="9">
    <location>
        <begin position="17"/>
        <end position="445"/>
    </location>
</feature>
<dbReference type="InterPro" id="IPR020846">
    <property type="entry name" value="MFS_dom"/>
</dbReference>
<dbReference type="GO" id="GO:0022857">
    <property type="term" value="F:transmembrane transporter activity"/>
    <property type="evidence" value="ECO:0007669"/>
    <property type="project" value="InterPro"/>
</dbReference>
<gene>
    <name evidence="10" type="ORF">BCR37DRAFT_337981</name>
</gene>
<dbReference type="GO" id="GO:0140115">
    <property type="term" value="P:export across plasma membrane"/>
    <property type="evidence" value="ECO:0007669"/>
    <property type="project" value="UniProtKB-ARBA"/>
</dbReference>
<evidence type="ECO:0000256" key="3">
    <source>
        <dbReference type="ARBA" id="ARBA00022692"/>
    </source>
</evidence>
<dbReference type="PROSITE" id="PS50850">
    <property type="entry name" value="MFS"/>
    <property type="match status" value="1"/>
</dbReference>
<evidence type="ECO:0000313" key="10">
    <source>
        <dbReference type="EMBL" id="ORY77417.1"/>
    </source>
</evidence>